<protein>
    <submittedName>
        <fullName evidence="2">BTB domain-containing protein</fullName>
    </submittedName>
</protein>
<organism evidence="1 2">
    <name type="scientific">Panagrolaimus sp. ES5</name>
    <dbReference type="NCBI Taxonomy" id="591445"/>
    <lineage>
        <taxon>Eukaryota</taxon>
        <taxon>Metazoa</taxon>
        <taxon>Ecdysozoa</taxon>
        <taxon>Nematoda</taxon>
        <taxon>Chromadorea</taxon>
        <taxon>Rhabditida</taxon>
        <taxon>Tylenchina</taxon>
        <taxon>Panagrolaimomorpha</taxon>
        <taxon>Panagrolaimoidea</taxon>
        <taxon>Panagrolaimidae</taxon>
        <taxon>Panagrolaimus</taxon>
    </lineage>
</organism>
<evidence type="ECO:0000313" key="1">
    <source>
        <dbReference type="Proteomes" id="UP000887579"/>
    </source>
</evidence>
<dbReference type="WBParaSite" id="ES5_v2.g25861.t1">
    <property type="protein sequence ID" value="ES5_v2.g25861.t1"/>
    <property type="gene ID" value="ES5_v2.g25861"/>
</dbReference>
<name>A0AC34G810_9BILA</name>
<dbReference type="Proteomes" id="UP000887579">
    <property type="component" value="Unplaced"/>
</dbReference>
<reference evidence="2" key="1">
    <citation type="submission" date="2022-11" db="UniProtKB">
        <authorList>
            <consortium name="WormBaseParasite"/>
        </authorList>
    </citation>
    <scope>IDENTIFICATION</scope>
</reference>
<accession>A0AC34G810</accession>
<evidence type="ECO:0000313" key="2">
    <source>
        <dbReference type="WBParaSite" id="ES5_v2.g25861.t1"/>
    </source>
</evidence>
<proteinExistence type="predicted"/>
<sequence>MIQSGMQESKENKVIITDFDFTTVESAVKFCYGFEESNLWSIENAVNLLQFSDKYDMKDLKTSVENFLSSQISPMNVCKLANAAILSNSIKLREKCFEYMLECNQEKVFVSNLEILDKDFALELMKATFSRSIT</sequence>